<evidence type="ECO:0000259" key="14">
    <source>
        <dbReference type="Pfam" id="PF07715"/>
    </source>
</evidence>
<dbReference type="SUPFAM" id="SSF49464">
    <property type="entry name" value="Carboxypeptidase regulatory domain-like"/>
    <property type="match status" value="1"/>
</dbReference>
<dbReference type="InterPro" id="IPR039426">
    <property type="entry name" value="TonB-dep_rcpt-like"/>
</dbReference>
<dbReference type="PANTHER" id="PTHR30069:SF29">
    <property type="entry name" value="HEMOGLOBIN AND HEMOGLOBIN-HAPTOGLOBIN-BINDING PROTEIN 1-RELATED"/>
    <property type="match status" value="1"/>
</dbReference>
<reference evidence="15 16" key="1">
    <citation type="submission" date="2020-01" db="EMBL/GenBank/DDBJ databases">
        <title>The draft genome sequence of Corallococcus exiguus DSM 14696.</title>
        <authorList>
            <person name="Zhang X."/>
            <person name="Zhu H."/>
        </authorList>
    </citation>
    <scope>NUCLEOTIDE SEQUENCE [LARGE SCALE GENOMIC DNA]</scope>
    <source>
        <strain evidence="15 16">DSM 14696</strain>
    </source>
</reference>
<proteinExistence type="inferred from homology"/>
<name>A0A7X4YFA4_9BACT</name>
<evidence type="ECO:0000313" key="15">
    <source>
        <dbReference type="EMBL" id="NBC43327.1"/>
    </source>
</evidence>
<dbReference type="Pfam" id="PF00593">
    <property type="entry name" value="TonB_dep_Rec_b-barrel"/>
    <property type="match status" value="1"/>
</dbReference>
<keyword evidence="7 10" id="KW-0472">Membrane</keyword>
<keyword evidence="6 10" id="KW-0798">TonB box</keyword>
<evidence type="ECO:0000256" key="6">
    <source>
        <dbReference type="ARBA" id="ARBA00023077"/>
    </source>
</evidence>
<keyword evidence="3" id="KW-1134">Transmembrane beta strand</keyword>
<dbReference type="Gene3D" id="2.40.170.20">
    <property type="entry name" value="TonB-dependent receptor, beta-barrel domain"/>
    <property type="match status" value="1"/>
</dbReference>
<organism evidence="15 16">
    <name type="scientific">Corallococcus exiguus</name>
    <dbReference type="NCBI Taxonomy" id="83462"/>
    <lineage>
        <taxon>Bacteria</taxon>
        <taxon>Pseudomonadati</taxon>
        <taxon>Myxococcota</taxon>
        <taxon>Myxococcia</taxon>
        <taxon>Myxococcales</taxon>
        <taxon>Cystobacterineae</taxon>
        <taxon>Myxococcaceae</taxon>
        <taxon>Corallococcus</taxon>
    </lineage>
</organism>
<comment type="caution">
    <text evidence="15">The sequence shown here is derived from an EMBL/GenBank/DDBJ whole genome shotgun (WGS) entry which is preliminary data.</text>
</comment>
<protein>
    <submittedName>
        <fullName evidence="15">TonB-dependent receptor</fullName>
    </submittedName>
</protein>
<feature type="domain" description="TonB-dependent receptor-like beta-barrel" evidence="13">
    <location>
        <begin position="408"/>
        <end position="749"/>
    </location>
</feature>
<keyword evidence="2" id="KW-0813">Transport</keyword>
<evidence type="ECO:0000256" key="11">
    <source>
        <dbReference type="SAM" id="MobiDB-lite"/>
    </source>
</evidence>
<dbReference type="InterPro" id="IPR000531">
    <property type="entry name" value="Beta-barrel_TonB"/>
</dbReference>
<feature type="domain" description="TonB-dependent receptor plug" evidence="14">
    <location>
        <begin position="164"/>
        <end position="234"/>
    </location>
</feature>
<dbReference type="EMBL" id="JAAAPK010000007">
    <property type="protein sequence ID" value="NBC43327.1"/>
    <property type="molecule type" value="Genomic_DNA"/>
</dbReference>
<evidence type="ECO:0000256" key="7">
    <source>
        <dbReference type="ARBA" id="ARBA00023136"/>
    </source>
</evidence>
<dbReference type="Gene3D" id="2.60.40.1120">
    <property type="entry name" value="Carboxypeptidase-like, regulatory domain"/>
    <property type="match status" value="1"/>
</dbReference>
<dbReference type="PANTHER" id="PTHR30069">
    <property type="entry name" value="TONB-DEPENDENT OUTER MEMBRANE RECEPTOR"/>
    <property type="match status" value="1"/>
</dbReference>
<keyword evidence="16" id="KW-1185">Reference proteome</keyword>
<dbReference type="Pfam" id="PF13620">
    <property type="entry name" value="CarboxypepD_reg"/>
    <property type="match status" value="1"/>
</dbReference>
<evidence type="ECO:0000256" key="8">
    <source>
        <dbReference type="ARBA" id="ARBA00023170"/>
    </source>
</evidence>
<evidence type="ECO:0000256" key="3">
    <source>
        <dbReference type="ARBA" id="ARBA00022452"/>
    </source>
</evidence>
<evidence type="ECO:0000256" key="1">
    <source>
        <dbReference type="ARBA" id="ARBA00004571"/>
    </source>
</evidence>
<keyword evidence="8 15" id="KW-0675">Receptor</keyword>
<dbReference type="GO" id="GO:0044718">
    <property type="term" value="P:siderophore transmembrane transport"/>
    <property type="evidence" value="ECO:0007669"/>
    <property type="project" value="TreeGrafter"/>
</dbReference>
<sequence>MSRLSFRLSGWAFTVGLLLASPAALAEEPAKAAAEAPRKGQVRGTVRARGTRRPLADAAVQVWGMPDVVLPDAEGHFELQLPAGTHAVEVRAPGHKPASFLETVTAGQQVQVIYRLDPLEVSPFETVVREERPRTEVTRISLQGPELREVPGTQGDPFRVIMVMPGVASLASGLGYPVVRGGQPASTGFFVDGVRLPMLYHLMVGPAVVQPEFIDSLDFLPGPPPVQYGRQLGGTVEARLSRPREDRLHASATLDFINSAAFLEVPLASTGTSISVGGRMSYSGLLSTLLVNTLSAPGTKSLSARFWDYQARVEQQVGRGRVRLLALGSSDVLASYAPEVAEPLPEVTNGGGGLTRFHRVDLRGLHPLAGGELEVGLAVGADAVGIFSERGPPRVRLGELTLRQESLAGRLRWTRALGSTLRLTAGADVEQRRGTIVATGSEAPAGSEYLSEDDPLTRPTSDARMSGAYAELQWHPTARWTVVPGVRADVYQLLGEATHTAFEPRLTVRHALTEALVLKGGAGLFHQAPTVLLPLPVMDLSGLRYGLQEAMQFDVGAEWRPHTAWELSTDVFYNPMRRTVEFSLQQLIDLRRRGGVAAADPAGSGEAFGLELMARHAPAGDWFGWASYSFLQSRRRVRIERYDDQNRMTGTSWATVPFAFEQAHVFNAAISRKVGSGYTLGAVVHFNTGRPETGELTPQPMRQSTDSEGNPRWVRRERSQPGRLPSFWRVDLRAARTWTLDDLMLELSFDLLNASFQKEVFFYEYTSEQPSPDAPSTLVRKARGFPVFFPMLGLKGSY</sequence>
<keyword evidence="5 12" id="KW-0732">Signal</keyword>
<keyword evidence="9" id="KW-0998">Cell outer membrane</keyword>
<accession>A0A7X4YFA4</accession>
<dbReference type="GO" id="GO:0015344">
    <property type="term" value="F:siderophore uptake transmembrane transporter activity"/>
    <property type="evidence" value="ECO:0007669"/>
    <property type="project" value="TreeGrafter"/>
</dbReference>
<dbReference type="GO" id="GO:0009279">
    <property type="term" value="C:cell outer membrane"/>
    <property type="evidence" value="ECO:0007669"/>
    <property type="project" value="UniProtKB-SubCell"/>
</dbReference>
<gene>
    <name evidence="15" type="ORF">GTZ93_26335</name>
</gene>
<dbReference type="Pfam" id="PF07715">
    <property type="entry name" value="Plug"/>
    <property type="match status" value="1"/>
</dbReference>
<evidence type="ECO:0000256" key="9">
    <source>
        <dbReference type="ARBA" id="ARBA00023237"/>
    </source>
</evidence>
<comment type="similarity">
    <text evidence="10">Belongs to the TonB-dependent receptor family.</text>
</comment>
<feature type="region of interest" description="Disordered" evidence="11">
    <location>
        <begin position="690"/>
        <end position="713"/>
    </location>
</feature>
<feature type="signal peptide" evidence="12">
    <location>
        <begin position="1"/>
        <end position="26"/>
    </location>
</feature>
<dbReference type="Proteomes" id="UP000537825">
    <property type="component" value="Unassembled WGS sequence"/>
</dbReference>
<evidence type="ECO:0000313" key="16">
    <source>
        <dbReference type="Proteomes" id="UP000537825"/>
    </source>
</evidence>
<feature type="chain" id="PRO_5031351785" evidence="12">
    <location>
        <begin position="27"/>
        <end position="798"/>
    </location>
</feature>
<dbReference type="SUPFAM" id="SSF56935">
    <property type="entry name" value="Porins"/>
    <property type="match status" value="1"/>
</dbReference>
<dbReference type="InterPro" id="IPR008969">
    <property type="entry name" value="CarboxyPept-like_regulatory"/>
</dbReference>
<dbReference type="AlphaFoldDB" id="A0A7X4YFA4"/>
<dbReference type="RefSeq" id="WP_139915283.1">
    <property type="nucleotide sequence ID" value="NZ_CBCSLE010000017.1"/>
</dbReference>
<evidence type="ECO:0000256" key="4">
    <source>
        <dbReference type="ARBA" id="ARBA00022692"/>
    </source>
</evidence>
<evidence type="ECO:0000259" key="13">
    <source>
        <dbReference type="Pfam" id="PF00593"/>
    </source>
</evidence>
<evidence type="ECO:0000256" key="5">
    <source>
        <dbReference type="ARBA" id="ARBA00022729"/>
    </source>
</evidence>
<evidence type="ECO:0000256" key="12">
    <source>
        <dbReference type="SAM" id="SignalP"/>
    </source>
</evidence>
<comment type="subcellular location">
    <subcellularLocation>
        <location evidence="1">Cell outer membrane</location>
        <topology evidence="1">Multi-pass membrane protein</topology>
    </subcellularLocation>
</comment>
<dbReference type="InterPro" id="IPR012910">
    <property type="entry name" value="Plug_dom"/>
</dbReference>
<keyword evidence="4" id="KW-0812">Transmembrane</keyword>
<dbReference type="InterPro" id="IPR036942">
    <property type="entry name" value="Beta-barrel_TonB_sf"/>
</dbReference>
<evidence type="ECO:0000256" key="10">
    <source>
        <dbReference type="RuleBase" id="RU003357"/>
    </source>
</evidence>
<evidence type="ECO:0000256" key="2">
    <source>
        <dbReference type="ARBA" id="ARBA00022448"/>
    </source>
</evidence>